<organism evidence="1 2">
    <name type="scientific">Reticulomyxa filosa</name>
    <dbReference type="NCBI Taxonomy" id="46433"/>
    <lineage>
        <taxon>Eukaryota</taxon>
        <taxon>Sar</taxon>
        <taxon>Rhizaria</taxon>
        <taxon>Retaria</taxon>
        <taxon>Foraminifera</taxon>
        <taxon>Monothalamids</taxon>
        <taxon>Reticulomyxidae</taxon>
        <taxon>Reticulomyxa</taxon>
    </lineage>
</organism>
<proteinExistence type="predicted"/>
<comment type="caution">
    <text evidence="1">The sequence shown here is derived from an EMBL/GenBank/DDBJ whole genome shotgun (WGS) entry which is preliminary data.</text>
</comment>
<protein>
    <submittedName>
        <fullName evidence="1">Uncharacterized protein</fullName>
    </submittedName>
</protein>
<gene>
    <name evidence="1" type="ORF">RFI_21776</name>
</gene>
<dbReference type="AlphaFoldDB" id="X6MNL0"/>
<sequence length="308" mass="36448">MWKFKSRIRHNLIRSSSPTLVITLIQDKGLKSATSVLKFIVKKCYCTYILAISEQYMFILLDEKSEQQSKKAKRHHKCKSIDEIMLTKLKNENNNKSSILNWTRLIPTVMVTLHKPEDIEYAITQAIIFDKIEKDMQVLWIEESNNRNVDTRMYKSNHPSDYVQRKIIQKTREKPGIKLTDREYILQRNNYILNLSKSKRNMTTRPISIHILKQLKKNKNKTKNNTKWQNINHNNRKNNEISSLKREIEEMKAANHFLGIRQDDEGVVNFFLDFFKMGCSQVLEYFLASSSTCTSFCTIYMHKIQVFL</sequence>
<reference evidence="1 2" key="1">
    <citation type="journal article" date="2013" name="Curr. Biol.">
        <title>The Genome of the Foraminiferan Reticulomyxa filosa.</title>
        <authorList>
            <person name="Glockner G."/>
            <person name="Hulsmann N."/>
            <person name="Schleicher M."/>
            <person name="Noegel A.A."/>
            <person name="Eichinger L."/>
            <person name="Gallinger C."/>
            <person name="Pawlowski J."/>
            <person name="Sierra R."/>
            <person name="Euteneuer U."/>
            <person name="Pillet L."/>
            <person name="Moustafa A."/>
            <person name="Platzer M."/>
            <person name="Groth M."/>
            <person name="Szafranski K."/>
            <person name="Schliwa M."/>
        </authorList>
    </citation>
    <scope>NUCLEOTIDE SEQUENCE [LARGE SCALE GENOMIC DNA]</scope>
</reference>
<evidence type="ECO:0000313" key="1">
    <source>
        <dbReference type="EMBL" id="ETO15588.1"/>
    </source>
</evidence>
<dbReference type="EMBL" id="ASPP01018981">
    <property type="protein sequence ID" value="ETO15588.1"/>
    <property type="molecule type" value="Genomic_DNA"/>
</dbReference>
<keyword evidence="2" id="KW-1185">Reference proteome</keyword>
<evidence type="ECO:0000313" key="2">
    <source>
        <dbReference type="Proteomes" id="UP000023152"/>
    </source>
</evidence>
<dbReference type="Proteomes" id="UP000023152">
    <property type="component" value="Unassembled WGS sequence"/>
</dbReference>
<feature type="non-terminal residue" evidence="1">
    <location>
        <position position="308"/>
    </location>
</feature>
<accession>X6MNL0</accession>
<name>X6MNL0_RETFI</name>